<dbReference type="GO" id="GO:0005737">
    <property type="term" value="C:cytoplasm"/>
    <property type="evidence" value="ECO:0007669"/>
    <property type="project" value="TreeGrafter"/>
</dbReference>
<accession>A0A6B1G689</accession>
<evidence type="ECO:0000256" key="3">
    <source>
        <dbReference type="SAM" id="MobiDB-lite"/>
    </source>
</evidence>
<feature type="non-terminal residue" evidence="5">
    <location>
        <position position="1"/>
    </location>
</feature>
<dbReference type="AlphaFoldDB" id="A0A6B1G689"/>
<dbReference type="SUPFAM" id="SSF53649">
    <property type="entry name" value="Alkaline phosphatase-like"/>
    <property type="match status" value="1"/>
</dbReference>
<evidence type="ECO:0000256" key="1">
    <source>
        <dbReference type="ARBA" id="ARBA00022723"/>
    </source>
</evidence>
<dbReference type="PANTHER" id="PTHR45953:SF1">
    <property type="entry name" value="IDURONATE 2-SULFATASE"/>
    <property type="match status" value="1"/>
</dbReference>
<keyword evidence="2 5" id="KW-0378">Hydrolase</keyword>
<dbReference type="Gene3D" id="3.40.720.10">
    <property type="entry name" value="Alkaline Phosphatase, subunit A"/>
    <property type="match status" value="2"/>
</dbReference>
<dbReference type="Pfam" id="PF00884">
    <property type="entry name" value="Sulfatase"/>
    <property type="match status" value="1"/>
</dbReference>
<proteinExistence type="predicted"/>
<organism evidence="5">
    <name type="scientific">Caldilineaceae bacterium SB0675_bin_29</name>
    <dbReference type="NCBI Taxonomy" id="2605266"/>
    <lineage>
        <taxon>Bacteria</taxon>
        <taxon>Bacillati</taxon>
        <taxon>Chloroflexota</taxon>
        <taxon>Caldilineae</taxon>
        <taxon>Caldilineales</taxon>
        <taxon>Caldilineaceae</taxon>
    </lineage>
</organism>
<name>A0A6B1G689_9CHLR</name>
<dbReference type="GO" id="GO:0008484">
    <property type="term" value="F:sulfuric ester hydrolase activity"/>
    <property type="evidence" value="ECO:0007669"/>
    <property type="project" value="TreeGrafter"/>
</dbReference>
<reference evidence="5" key="1">
    <citation type="submission" date="2019-09" db="EMBL/GenBank/DDBJ databases">
        <title>Characterisation of the sponge microbiome using genome-centric metagenomics.</title>
        <authorList>
            <person name="Engelberts J.P."/>
            <person name="Robbins S.J."/>
            <person name="De Goeij J.M."/>
            <person name="Aranda M."/>
            <person name="Bell S.C."/>
            <person name="Webster N.S."/>
        </authorList>
    </citation>
    <scope>NUCLEOTIDE SEQUENCE</scope>
    <source>
        <strain evidence="5">SB0675_bin_29</strain>
    </source>
</reference>
<keyword evidence="1" id="KW-0479">Metal-binding</keyword>
<dbReference type="EMBL" id="VYDA01000700">
    <property type="protein sequence ID" value="MYH63887.1"/>
    <property type="molecule type" value="Genomic_DNA"/>
</dbReference>
<dbReference type="InterPro" id="IPR000917">
    <property type="entry name" value="Sulfatase_N"/>
</dbReference>
<dbReference type="PANTHER" id="PTHR45953">
    <property type="entry name" value="IDURONATE 2-SULFATASE"/>
    <property type="match status" value="1"/>
</dbReference>
<dbReference type="InterPro" id="IPR017850">
    <property type="entry name" value="Alkaline_phosphatase_core_sf"/>
</dbReference>
<sequence length="282" mass="31494">DTQALIPGDFQNESRPPEEFNARDVIAAYYAVIELIDDNIGRLLAALEETGQRENTVIIFTSDHGDMLGDHGLLLKGCRFYEGLVRVPLIISWPGHFPAPEEPESEENVEDNGSSDEEEHTAEDAQAGAQEESSPPHPAGFISDALVELVDIAPTLLELAGQPVPLRMQGKSLLPILRGESPPDHHRDFVRCEFYRALNPDVPGRVQYEGSYATMYRDTRHKIVVYHGHEQGELYDLENDPGEFENLWNDPSHAGLRFDLVRRNFDALAFSVDPGPPQVTPF</sequence>
<gene>
    <name evidence="5" type="ORF">F4148_19790</name>
</gene>
<dbReference type="GO" id="GO:0046872">
    <property type="term" value="F:metal ion binding"/>
    <property type="evidence" value="ECO:0007669"/>
    <property type="project" value="UniProtKB-KW"/>
</dbReference>
<comment type="caution">
    <text evidence="5">The sequence shown here is derived from an EMBL/GenBank/DDBJ whole genome shotgun (WGS) entry which is preliminary data.</text>
</comment>
<feature type="region of interest" description="Disordered" evidence="3">
    <location>
        <begin position="97"/>
        <end position="140"/>
    </location>
</feature>
<dbReference type="GO" id="GO:0016740">
    <property type="term" value="F:transferase activity"/>
    <property type="evidence" value="ECO:0007669"/>
    <property type="project" value="UniProtKB-KW"/>
</dbReference>
<evidence type="ECO:0000313" key="5">
    <source>
        <dbReference type="EMBL" id="MYH63887.1"/>
    </source>
</evidence>
<feature type="compositionally biased region" description="Acidic residues" evidence="3">
    <location>
        <begin position="101"/>
        <end position="121"/>
    </location>
</feature>
<keyword evidence="5" id="KW-0808">Transferase</keyword>
<protein>
    <submittedName>
        <fullName evidence="5">Sulfatase-like hydrolase/transferase</fullName>
    </submittedName>
</protein>
<evidence type="ECO:0000259" key="4">
    <source>
        <dbReference type="Pfam" id="PF00884"/>
    </source>
</evidence>
<evidence type="ECO:0000256" key="2">
    <source>
        <dbReference type="ARBA" id="ARBA00022801"/>
    </source>
</evidence>
<feature type="domain" description="Sulfatase N-terminal" evidence="4">
    <location>
        <begin position="16"/>
        <end position="161"/>
    </location>
</feature>